<accession>A0A4Q8CZ84</accession>
<dbReference type="Proteomes" id="UP000292298">
    <property type="component" value="Unassembled WGS sequence"/>
</dbReference>
<reference evidence="4 5" key="1">
    <citation type="submission" date="2019-02" db="EMBL/GenBank/DDBJ databases">
        <title>Genomic Encyclopedia of Type Strains, Phase IV (KMG-IV): sequencing the most valuable type-strain genomes for metagenomic binning, comparative biology and taxonomic classification.</title>
        <authorList>
            <person name="Goeker M."/>
        </authorList>
    </citation>
    <scope>NUCLEOTIDE SEQUENCE [LARGE SCALE GENOMIC DNA]</scope>
    <source>
        <strain evidence="4 5">DSM 21056</strain>
    </source>
</reference>
<evidence type="ECO:0000313" key="4">
    <source>
        <dbReference type="EMBL" id="RZU98319.1"/>
    </source>
</evidence>
<dbReference type="CDD" id="cd01448">
    <property type="entry name" value="TST_Repeat_1"/>
    <property type="match status" value="1"/>
</dbReference>
<dbReference type="Pfam" id="PF00581">
    <property type="entry name" value="Rhodanese"/>
    <property type="match status" value="2"/>
</dbReference>
<gene>
    <name evidence="4" type="ORF">EV698_0563</name>
</gene>
<keyword evidence="5" id="KW-1185">Reference proteome</keyword>
<dbReference type="InterPro" id="IPR051126">
    <property type="entry name" value="Thiosulfate_sulfurtransferase"/>
</dbReference>
<evidence type="ECO:0000256" key="2">
    <source>
        <dbReference type="SAM" id="SignalP"/>
    </source>
</evidence>
<evidence type="ECO:0000313" key="5">
    <source>
        <dbReference type="Proteomes" id="UP000292298"/>
    </source>
</evidence>
<dbReference type="InterPro" id="IPR036873">
    <property type="entry name" value="Rhodanese-like_dom_sf"/>
</dbReference>
<dbReference type="EMBL" id="SHLI01000001">
    <property type="protein sequence ID" value="RZU98319.1"/>
    <property type="molecule type" value="Genomic_DNA"/>
</dbReference>
<dbReference type="PROSITE" id="PS50206">
    <property type="entry name" value="RHODANESE_3"/>
    <property type="match status" value="2"/>
</dbReference>
<dbReference type="AlphaFoldDB" id="A0A4Q8CZ84"/>
<keyword evidence="4" id="KW-0808">Transferase</keyword>
<dbReference type="GO" id="GO:0016740">
    <property type="term" value="F:transferase activity"/>
    <property type="evidence" value="ECO:0007669"/>
    <property type="project" value="UniProtKB-KW"/>
</dbReference>
<keyword evidence="1" id="KW-0677">Repeat</keyword>
<keyword evidence="2" id="KW-0732">Signal</keyword>
<sequence length="318" mass="33792">MHKQLSSLGVGLLTLLGSASALAATPPLVGPDWLSDRVENSDIAVLDVRSAIDDGDKIAFADGHIPGAVDAGYTSHPWRATQDDVVGKLPPVDELETLIGSLGVENGDTVVVVPAGTGPTDFGSAARIYWTFKTLGHDDVTILNGGYQGWVASGESVATGLVSPEQTSFSADLRQSMLVSTDAIENADTRGLQLVDARPSDYFKGETKHPEAAAAGTIPDAVNLEHQRFFSNDDVWRFDESSVSSIVDGITLDADRRPVSFCNTGHWASTTWFALSEIEGVDNVGLYDGSMVEWTANESRPVAVAKRGLARILEFFGG</sequence>
<dbReference type="Gene3D" id="3.40.250.10">
    <property type="entry name" value="Rhodanese-like domain"/>
    <property type="match status" value="2"/>
</dbReference>
<dbReference type="RefSeq" id="WP_130502646.1">
    <property type="nucleotide sequence ID" value="NZ_SHLI01000001.1"/>
</dbReference>
<proteinExistence type="predicted"/>
<protein>
    <submittedName>
        <fullName evidence="4">Thiosulfate/3-mercaptopyruvate sulfurtransferase</fullName>
    </submittedName>
</protein>
<evidence type="ECO:0000256" key="1">
    <source>
        <dbReference type="ARBA" id="ARBA00022737"/>
    </source>
</evidence>
<name>A0A4Q8CZ84_9GAMM</name>
<dbReference type="InterPro" id="IPR001763">
    <property type="entry name" value="Rhodanese-like_dom"/>
</dbReference>
<comment type="caution">
    <text evidence="4">The sequence shown here is derived from an EMBL/GenBank/DDBJ whole genome shotgun (WGS) entry which is preliminary data.</text>
</comment>
<evidence type="ECO:0000259" key="3">
    <source>
        <dbReference type="PROSITE" id="PS50206"/>
    </source>
</evidence>
<dbReference type="SMART" id="SM00450">
    <property type="entry name" value="RHOD"/>
    <property type="match status" value="2"/>
</dbReference>
<dbReference type="PANTHER" id="PTHR43855">
    <property type="entry name" value="THIOSULFATE SULFURTRANSFERASE"/>
    <property type="match status" value="1"/>
</dbReference>
<feature type="domain" description="Rhodanese" evidence="3">
    <location>
        <begin position="188"/>
        <end position="303"/>
    </location>
</feature>
<keyword evidence="4" id="KW-0670">Pyruvate</keyword>
<dbReference type="SUPFAM" id="SSF52821">
    <property type="entry name" value="Rhodanese/Cell cycle control phosphatase"/>
    <property type="match status" value="2"/>
</dbReference>
<dbReference type="PANTHER" id="PTHR43855:SF1">
    <property type="entry name" value="THIOSULFATE SULFURTRANSFERASE"/>
    <property type="match status" value="1"/>
</dbReference>
<feature type="domain" description="Rhodanese" evidence="3">
    <location>
        <begin position="39"/>
        <end position="159"/>
    </location>
</feature>
<feature type="signal peptide" evidence="2">
    <location>
        <begin position="1"/>
        <end position="23"/>
    </location>
</feature>
<feature type="chain" id="PRO_5020457997" evidence="2">
    <location>
        <begin position="24"/>
        <end position="318"/>
    </location>
</feature>
<organism evidence="4 5">
    <name type="scientific">Spiribacter vilamensis</name>
    <dbReference type="NCBI Taxonomy" id="531306"/>
    <lineage>
        <taxon>Bacteria</taxon>
        <taxon>Pseudomonadati</taxon>
        <taxon>Pseudomonadota</taxon>
        <taxon>Gammaproteobacteria</taxon>
        <taxon>Chromatiales</taxon>
        <taxon>Ectothiorhodospiraceae</taxon>
        <taxon>Spiribacter</taxon>
    </lineage>
</organism>
<dbReference type="OrthoDB" id="9781034at2"/>